<accession>A0A1T2LC45</accession>
<sequence length="210" mass="23249">MVTKLVQKHPLKGTRIFEIIDDTVNVQIKLPFKKEESLTVMLTVLNQEPVISKSRLEFTSRVNNEALLSLYLAKPNAEEFNAFVTLLKQKIQEEFSAFAGLKTGKPSGLEGNVYEEPPAFDEPDTAPTAKYKEVTAEGIEEAINMLSKHIGTEDIAPFLSALEALKTNPQSEEHLSTVMNEFHALGSTQGAVLTYAPYIATLLSDDPFSF</sequence>
<keyword evidence="2" id="KW-1185">Reference proteome</keyword>
<dbReference type="EMBL" id="MPRK01000020">
    <property type="protein sequence ID" value="OOZ42668.1"/>
    <property type="molecule type" value="Genomic_DNA"/>
</dbReference>
<comment type="caution">
    <text evidence="1">The sequence shown here is derived from an EMBL/GenBank/DDBJ whole genome shotgun (WGS) entry which is preliminary data.</text>
</comment>
<proteinExistence type="predicted"/>
<dbReference type="OrthoDB" id="5765877at2"/>
<reference evidence="1 2" key="1">
    <citation type="submission" date="2016-11" db="EMBL/GenBank/DDBJ databases">
        <title>Mixed transmission modes and dynamic genome evolution in an obligate animal-bacterial symbiosis.</title>
        <authorList>
            <person name="Russell S.L."/>
            <person name="Corbett-Detig R.B."/>
            <person name="Cavanaugh C.M."/>
        </authorList>
    </citation>
    <scope>NUCLEOTIDE SEQUENCE [LARGE SCALE GENOMIC DNA]</scope>
    <source>
        <strain evidence="1">Sp-SM6</strain>
    </source>
</reference>
<protein>
    <submittedName>
        <fullName evidence="1">Uncharacterized protein</fullName>
    </submittedName>
</protein>
<dbReference type="AlphaFoldDB" id="A0A1T2LC45"/>
<dbReference type="Proteomes" id="UP000190198">
    <property type="component" value="Unassembled WGS sequence"/>
</dbReference>
<evidence type="ECO:0000313" key="2">
    <source>
        <dbReference type="Proteomes" id="UP000190198"/>
    </source>
</evidence>
<gene>
    <name evidence="1" type="ORF">BOW52_02100</name>
</gene>
<organism evidence="1 2">
    <name type="scientific">Solemya elarraichensis gill symbiont</name>
    <dbReference type="NCBI Taxonomy" id="1918949"/>
    <lineage>
        <taxon>Bacteria</taxon>
        <taxon>Pseudomonadati</taxon>
        <taxon>Pseudomonadota</taxon>
        <taxon>Gammaproteobacteria</taxon>
        <taxon>sulfur-oxidizing symbionts</taxon>
    </lineage>
</organism>
<name>A0A1T2LC45_9GAMM</name>
<dbReference type="RefSeq" id="WP_078476212.1">
    <property type="nucleotide sequence ID" value="NZ_MPRK01000020.1"/>
</dbReference>
<evidence type="ECO:0000313" key="1">
    <source>
        <dbReference type="EMBL" id="OOZ42668.1"/>
    </source>
</evidence>